<feature type="compositionally biased region" description="Low complexity" evidence="1">
    <location>
        <begin position="106"/>
        <end position="118"/>
    </location>
</feature>
<comment type="caution">
    <text evidence="2">The sequence shown here is derived from an EMBL/GenBank/DDBJ whole genome shotgun (WGS) entry which is preliminary data.</text>
</comment>
<sequence>MRETVSEGVKEALNHVTESTIRGREGNLKEIIKMTVAEEIRKTDPRIGRQSSTGISQVERNREDQKEPASTSEPSATYHNTKHNQEITTTRNEETPMPQNEILPMSNNDTSTENSTDTTDQHTVNICNIYTEAVKRNGVNSLKIKTPTIVGTKQINTEKGAEKTENELQGGTRRAWLYIGRLHQTTTQEKIKRHLTKLNITNIVECEKLQTKGTLKAYKVGIPLNDLSKIDAPEYSKINFLLWNVEGLKSILELAPNELLAKRDVLILTETFMTDNIDIPGCQRNTRTERKTYTGNLLLLKTVNRENTKHIPRRGHDNNQF</sequence>
<evidence type="ECO:0000313" key="2">
    <source>
        <dbReference type="EMBL" id="KAJ4425857.1"/>
    </source>
</evidence>
<gene>
    <name evidence="2" type="ORF">ANN_27483</name>
</gene>
<keyword evidence="3" id="KW-1185">Reference proteome</keyword>
<evidence type="ECO:0000313" key="3">
    <source>
        <dbReference type="Proteomes" id="UP001148838"/>
    </source>
</evidence>
<evidence type="ECO:0000256" key="1">
    <source>
        <dbReference type="SAM" id="MobiDB-lite"/>
    </source>
</evidence>
<feature type="compositionally biased region" description="Polar residues" evidence="1">
    <location>
        <begin position="68"/>
        <end position="79"/>
    </location>
</feature>
<dbReference type="EMBL" id="JAJSOF020000041">
    <property type="protein sequence ID" value="KAJ4425857.1"/>
    <property type="molecule type" value="Genomic_DNA"/>
</dbReference>
<organism evidence="2 3">
    <name type="scientific">Periplaneta americana</name>
    <name type="common">American cockroach</name>
    <name type="synonym">Blatta americana</name>
    <dbReference type="NCBI Taxonomy" id="6978"/>
    <lineage>
        <taxon>Eukaryota</taxon>
        <taxon>Metazoa</taxon>
        <taxon>Ecdysozoa</taxon>
        <taxon>Arthropoda</taxon>
        <taxon>Hexapoda</taxon>
        <taxon>Insecta</taxon>
        <taxon>Pterygota</taxon>
        <taxon>Neoptera</taxon>
        <taxon>Polyneoptera</taxon>
        <taxon>Dictyoptera</taxon>
        <taxon>Blattodea</taxon>
        <taxon>Blattoidea</taxon>
        <taxon>Blattidae</taxon>
        <taxon>Blattinae</taxon>
        <taxon>Periplaneta</taxon>
    </lineage>
</organism>
<dbReference type="Proteomes" id="UP001148838">
    <property type="component" value="Unassembled WGS sequence"/>
</dbReference>
<feature type="compositionally biased region" description="Polar residues" evidence="1">
    <location>
        <begin position="49"/>
        <end position="58"/>
    </location>
</feature>
<protein>
    <submittedName>
        <fullName evidence="2">Uncharacterized protein</fullName>
    </submittedName>
</protein>
<reference evidence="2 3" key="1">
    <citation type="journal article" date="2022" name="Allergy">
        <title>Genome assembly and annotation of Periplaneta americana reveal a comprehensive cockroach allergen profile.</title>
        <authorList>
            <person name="Wang L."/>
            <person name="Xiong Q."/>
            <person name="Saelim N."/>
            <person name="Wang L."/>
            <person name="Nong W."/>
            <person name="Wan A.T."/>
            <person name="Shi M."/>
            <person name="Liu X."/>
            <person name="Cao Q."/>
            <person name="Hui J.H.L."/>
            <person name="Sookrung N."/>
            <person name="Leung T.F."/>
            <person name="Tungtrongchitr A."/>
            <person name="Tsui S.K.W."/>
        </authorList>
    </citation>
    <scope>NUCLEOTIDE SEQUENCE [LARGE SCALE GENOMIC DNA]</scope>
    <source>
        <strain evidence="2">PWHHKU_190912</strain>
    </source>
</reference>
<proteinExistence type="predicted"/>
<accession>A0ABQ8RW21</accession>
<name>A0ABQ8RW21_PERAM</name>
<feature type="region of interest" description="Disordered" evidence="1">
    <location>
        <begin position="42"/>
        <end position="119"/>
    </location>
</feature>